<dbReference type="EMBL" id="FNIX01000001">
    <property type="protein sequence ID" value="SDN70409.1"/>
    <property type="molecule type" value="Genomic_DNA"/>
</dbReference>
<feature type="compositionally biased region" description="Low complexity" evidence="1">
    <location>
        <begin position="208"/>
        <end position="220"/>
    </location>
</feature>
<dbReference type="Proteomes" id="UP000199691">
    <property type="component" value="Unassembled WGS sequence"/>
</dbReference>
<feature type="transmembrane region" description="Helical" evidence="2">
    <location>
        <begin position="59"/>
        <end position="78"/>
    </location>
</feature>
<dbReference type="AlphaFoldDB" id="A0A1H0DK32"/>
<proteinExistence type="predicted"/>
<accession>A0A1H0DK32</accession>
<evidence type="ECO:0008006" key="5">
    <source>
        <dbReference type="Google" id="ProtNLM"/>
    </source>
</evidence>
<keyword evidence="2" id="KW-1133">Transmembrane helix</keyword>
<name>A0A1H0DK32_9PSEU</name>
<dbReference type="STRING" id="641025.SAMN05421507_10112"/>
<organism evidence="3 4">
    <name type="scientific">Lentzea jiangxiensis</name>
    <dbReference type="NCBI Taxonomy" id="641025"/>
    <lineage>
        <taxon>Bacteria</taxon>
        <taxon>Bacillati</taxon>
        <taxon>Actinomycetota</taxon>
        <taxon>Actinomycetes</taxon>
        <taxon>Pseudonocardiales</taxon>
        <taxon>Pseudonocardiaceae</taxon>
        <taxon>Lentzea</taxon>
    </lineage>
</organism>
<evidence type="ECO:0000313" key="4">
    <source>
        <dbReference type="Proteomes" id="UP000199691"/>
    </source>
</evidence>
<feature type="region of interest" description="Disordered" evidence="1">
    <location>
        <begin position="195"/>
        <end position="220"/>
    </location>
</feature>
<sequence length="276" mass="30048">MKLFQRNKNTTDDRPEPTRAVRRLRHQLDEAHDVHALAGDPLLAVVNADRLRVSISRSLWWFLAIGLGFTTTGVHDFLAGDLPITDPLWWGAWLVEPALAGILITVLRWESEMLARGQRVDDGPVVKLKRLLLAATLITNVWSSVAPSKGPVSAGNVFLHVVIPVVVFLLAEVMPIVQQRCIAVREAAMREVARRDQVRSDEAPDSPPVTTAPAPAPAVSSISPDPLAGLRLPPPMRATLTARMDELGRPLTAPEVSELLRLPADFAARVAGQLAA</sequence>
<gene>
    <name evidence="3" type="ORF">SAMN05421507_10112</name>
</gene>
<evidence type="ECO:0000256" key="2">
    <source>
        <dbReference type="SAM" id="Phobius"/>
    </source>
</evidence>
<evidence type="ECO:0000256" key="1">
    <source>
        <dbReference type="SAM" id="MobiDB-lite"/>
    </source>
</evidence>
<protein>
    <recommendedName>
        <fullName evidence="5">DUF2637 domain-containing protein</fullName>
    </recommendedName>
</protein>
<feature type="transmembrane region" description="Helical" evidence="2">
    <location>
        <begin position="128"/>
        <end position="145"/>
    </location>
</feature>
<feature type="transmembrane region" description="Helical" evidence="2">
    <location>
        <begin position="90"/>
        <end position="107"/>
    </location>
</feature>
<evidence type="ECO:0000313" key="3">
    <source>
        <dbReference type="EMBL" id="SDN70409.1"/>
    </source>
</evidence>
<dbReference type="RefSeq" id="WP_245732895.1">
    <property type="nucleotide sequence ID" value="NZ_FNIX01000001.1"/>
</dbReference>
<keyword evidence="2" id="KW-0812">Transmembrane</keyword>
<keyword evidence="4" id="KW-1185">Reference proteome</keyword>
<reference evidence="4" key="1">
    <citation type="submission" date="2016-10" db="EMBL/GenBank/DDBJ databases">
        <authorList>
            <person name="Varghese N."/>
            <person name="Submissions S."/>
        </authorList>
    </citation>
    <scope>NUCLEOTIDE SEQUENCE [LARGE SCALE GENOMIC DNA]</scope>
    <source>
        <strain evidence="4">CGMCC 4.6609</strain>
    </source>
</reference>
<keyword evidence="2" id="KW-0472">Membrane</keyword>
<feature type="transmembrane region" description="Helical" evidence="2">
    <location>
        <begin position="157"/>
        <end position="177"/>
    </location>
</feature>